<dbReference type="EMBL" id="MPDK01000045">
    <property type="protein sequence ID" value="PWI54879.1"/>
    <property type="molecule type" value="Genomic_DNA"/>
</dbReference>
<dbReference type="GO" id="GO:0005524">
    <property type="term" value="F:ATP binding"/>
    <property type="evidence" value="ECO:0007669"/>
    <property type="project" value="InterPro"/>
</dbReference>
<evidence type="ECO:0000313" key="3">
    <source>
        <dbReference type="Proteomes" id="UP000245380"/>
    </source>
</evidence>
<dbReference type="OrthoDB" id="2052561at2"/>
<evidence type="ECO:0000313" key="2">
    <source>
        <dbReference type="EMBL" id="PWI54879.1"/>
    </source>
</evidence>
<evidence type="ECO:0000259" key="1">
    <source>
        <dbReference type="Pfam" id="PF01695"/>
    </source>
</evidence>
<dbReference type="Pfam" id="PF01695">
    <property type="entry name" value="IstB_IS21"/>
    <property type="match status" value="1"/>
</dbReference>
<dbReference type="InterPro" id="IPR027417">
    <property type="entry name" value="P-loop_NTPase"/>
</dbReference>
<dbReference type="InterPro" id="IPR002611">
    <property type="entry name" value="IstB_ATP-bd"/>
</dbReference>
<keyword evidence="3" id="KW-1185">Reference proteome</keyword>
<feature type="domain" description="IstB-like ATP-binding" evidence="1">
    <location>
        <begin position="1"/>
        <end position="68"/>
    </location>
</feature>
<protein>
    <recommendedName>
        <fullName evidence="1">IstB-like ATP-binding domain-containing protein</fullName>
    </recommendedName>
</protein>
<name>A0A2U3D0Q3_SULT2</name>
<reference evidence="2 3" key="1">
    <citation type="submission" date="2016-11" db="EMBL/GenBank/DDBJ databases">
        <title>Comparative genomics of Acidibacillus ferroxidans species.</title>
        <authorList>
            <person name="Oliveira G."/>
            <person name="Nunes G."/>
            <person name="Oliveira R."/>
            <person name="Araujo F."/>
            <person name="Salim A."/>
            <person name="Scholte L."/>
            <person name="Morais D."/>
            <person name="Nancucheo I."/>
            <person name="Johnson D.B."/>
            <person name="Grail B."/>
            <person name="Bittencourt J."/>
            <person name="Valadares R."/>
        </authorList>
    </citation>
    <scope>NUCLEOTIDE SEQUENCE [LARGE SCALE GENOMIC DNA]</scope>
    <source>
        <strain evidence="2 3">Y002</strain>
    </source>
</reference>
<sequence>MGLKACMVRMRVAFYTAAELADLLYASIINRSTSEKLISLSWYHLLVIDELGYMSMDKQRANLFSNSLASVMRPAL</sequence>
<dbReference type="AlphaFoldDB" id="A0A2U3D0Q3"/>
<proteinExistence type="predicted"/>
<dbReference type="RefSeq" id="WP_109431731.1">
    <property type="nucleotide sequence ID" value="NZ_MPDK01000045.1"/>
</dbReference>
<organism evidence="2 3">
    <name type="scientific">Sulfoacidibacillus thermotolerans</name>
    <name type="common">Acidibacillus sulfuroxidans</name>
    <dbReference type="NCBI Taxonomy" id="1765684"/>
    <lineage>
        <taxon>Bacteria</taxon>
        <taxon>Bacillati</taxon>
        <taxon>Bacillota</taxon>
        <taxon>Bacilli</taxon>
        <taxon>Bacillales</taxon>
        <taxon>Alicyclobacillaceae</taxon>
        <taxon>Sulfoacidibacillus</taxon>
    </lineage>
</organism>
<dbReference type="Gene3D" id="3.40.50.300">
    <property type="entry name" value="P-loop containing nucleotide triphosphate hydrolases"/>
    <property type="match status" value="1"/>
</dbReference>
<accession>A0A2U3D0Q3</accession>
<gene>
    <name evidence="2" type="ORF">BM613_13550</name>
</gene>
<comment type="caution">
    <text evidence="2">The sequence shown here is derived from an EMBL/GenBank/DDBJ whole genome shotgun (WGS) entry which is preliminary data.</text>
</comment>
<dbReference type="Proteomes" id="UP000245380">
    <property type="component" value="Unassembled WGS sequence"/>
</dbReference>